<dbReference type="InterPro" id="IPR010980">
    <property type="entry name" value="Cyt_c/b562"/>
</dbReference>
<proteinExistence type="predicted"/>
<dbReference type="Pfam" id="PF01322">
    <property type="entry name" value="Cytochrom_C_2"/>
    <property type="match status" value="1"/>
</dbReference>
<dbReference type="InterPro" id="IPR015984">
    <property type="entry name" value="Cyt_c_prime_subgr"/>
</dbReference>
<evidence type="ECO:0000313" key="2">
    <source>
        <dbReference type="Proteomes" id="UP000542811"/>
    </source>
</evidence>
<dbReference type="Gene3D" id="1.20.120.10">
    <property type="entry name" value="Cytochrome c/b562"/>
    <property type="match status" value="1"/>
</dbReference>
<reference evidence="1 2" key="1">
    <citation type="submission" date="2020-08" db="EMBL/GenBank/DDBJ databases">
        <title>Genomic Encyclopedia of Type Strains, Phase III (KMG-III): the genomes of soil and plant-associated and newly described type strains.</title>
        <authorList>
            <person name="Whitman W."/>
        </authorList>
    </citation>
    <scope>NUCLEOTIDE SEQUENCE [LARGE SCALE GENOMIC DNA]</scope>
    <source>
        <strain evidence="1 2">CECT 8280</strain>
    </source>
</reference>
<dbReference type="PRINTS" id="PR00608">
    <property type="entry name" value="CYTCHROMECII"/>
</dbReference>
<gene>
    <name evidence="1" type="ORF">FHS25_002086</name>
</gene>
<sequence>MSATACRPEVCSGSGITTCIKQRTAYHIVFMMIRQNVTARKHGFCHAAGADWPFGQLGRGKRESNMNWKAAAAAVAMAGMAFGSVTAADGTHDSRVALMKQIGGSAGALAAIAKGTKPYDAEAVKAALTTIATTAKVFPDQFKPGTETGDEAASPKIWENMDDFKARAAKLSADAETALAQLPADPAAIGATMNTLGANCAGCHKAYRLGK</sequence>
<accession>A0ABR6G5T7</accession>
<dbReference type="PROSITE" id="PS51009">
    <property type="entry name" value="CYTCII"/>
    <property type="match status" value="1"/>
</dbReference>
<evidence type="ECO:0000313" key="1">
    <source>
        <dbReference type="EMBL" id="MBB3161637.1"/>
    </source>
</evidence>
<comment type="caution">
    <text evidence="1">The sequence shown here is derived from an EMBL/GenBank/DDBJ whole genome shotgun (WGS) entry which is preliminary data.</text>
</comment>
<protein>
    <submittedName>
        <fullName evidence="1">Cytochrome c556</fullName>
    </submittedName>
</protein>
<dbReference type="Proteomes" id="UP000542811">
    <property type="component" value="Unassembled WGS sequence"/>
</dbReference>
<dbReference type="InterPro" id="IPR002321">
    <property type="entry name" value="Cyt_c_II"/>
</dbReference>
<dbReference type="EMBL" id="JACHXX010000002">
    <property type="protein sequence ID" value="MBB3161637.1"/>
    <property type="molecule type" value="Genomic_DNA"/>
</dbReference>
<organism evidence="1 2">
    <name type="scientific">Rhizobium laguerreae</name>
    <dbReference type="NCBI Taxonomy" id="1076926"/>
    <lineage>
        <taxon>Bacteria</taxon>
        <taxon>Pseudomonadati</taxon>
        <taxon>Pseudomonadota</taxon>
        <taxon>Alphaproteobacteria</taxon>
        <taxon>Hyphomicrobiales</taxon>
        <taxon>Rhizobiaceae</taxon>
        <taxon>Rhizobium/Agrobacterium group</taxon>
        <taxon>Rhizobium</taxon>
    </lineage>
</organism>
<dbReference type="SUPFAM" id="SSF47175">
    <property type="entry name" value="Cytochromes"/>
    <property type="match status" value="1"/>
</dbReference>
<keyword evidence="2" id="KW-1185">Reference proteome</keyword>
<name>A0ABR6G5T7_9HYPH</name>